<protein>
    <recommendedName>
        <fullName evidence="1">Bacteriophage T5 Orf172 DNA-binding domain-containing protein</fullName>
    </recommendedName>
</protein>
<sequence>MIVKIDAETINNLRPPVNFKASYAYALFFKRSRKETYTEYVKVGHTHDFMQRLSSLADEINFEDDQDYAGNITCFIVSDWVNDCEQLEWDVQNDLKDYLVSENGDPKKWPFKKDKYKKEVLLTEVFDDDKDFPF</sequence>
<dbReference type="AlphaFoldDB" id="A0A7X2XW63"/>
<dbReference type="Proteomes" id="UP000466388">
    <property type="component" value="Unassembled WGS sequence"/>
</dbReference>
<dbReference type="InterPro" id="IPR018306">
    <property type="entry name" value="Phage_T5_Orf172_DNA-bd"/>
</dbReference>
<feature type="domain" description="Bacteriophage T5 Orf172 DNA-binding" evidence="1">
    <location>
        <begin position="23"/>
        <end position="104"/>
    </location>
</feature>
<evidence type="ECO:0000259" key="1">
    <source>
        <dbReference type="Pfam" id="PF10544"/>
    </source>
</evidence>
<organism evidence="2 3">
    <name type="scientific">Secundilactobacillus folii</name>
    <dbReference type="NCBI Taxonomy" id="2678357"/>
    <lineage>
        <taxon>Bacteria</taxon>
        <taxon>Bacillati</taxon>
        <taxon>Bacillota</taxon>
        <taxon>Bacilli</taxon>
        <taxon>Lactobacillales</taxon>
        <taxon>Lactobacillaceae</taxon>
        <taxon>Secundilactobacillus</taxon>
    </lineage>
</organism>
<dbReference type="Pfam" id="PF10544">
    <property type="entry name" value="T5orf172"/>
    <property type="match status" value="1"/>
</dbReference>
<reference evidence="2 3" key="1">
    <citation type="submission" date="2019-11" db="EMBL/GenBank/DDBJ databases">
        <title>Lactobacillus sp. nov. CRM56-3, isolated from fermented tea leaves.</title>
        <authorList>
            <person name="Phuengjayaem S."/>
            <person name="Tanasupawat S."/>
        </authorList>
    </citation>
    <scope>NUCLEOTIDE SEQUENCE [LARGE SCALE GENOMIC DNA]</scope>
    <source>
        <strain evidence="2 3">CRM56-3</strain>
    </source>
</reference>
<proteinExistence type="predicted"/>
<keyword evidence="3" id="KW-1185">Reference proteome</keyword>
<comment type="caution">
    <text evidence="2">The sequence shown here is derived from an EMBL/GenBank/DDBJ whole genome shotgun (WGS) entry which is preliminary data.</text>
</comment>
<evidence type="ECO:0000313" key="2">
    <source>
        <dbReference type="EMBL" id="MTV82655.1"/>
    </source>
</evidence>
<dbReference type="EMBL" id="WNJO01000009">
    <property type="protein sequence ID" value="MTV82655.1"/>
    <property type="molecule type" value="Genomic_DNA"/>
</dbReference>
<gene>
    <name evidence="2" type="ORF">GM612_08350</name>
</gene>
<accession>A0A7X2XW63</accession>
<dbReference type="RefSeq" id="WP_155431926.1">
    <property type="nucleotide sequence ID" value="NZ_WNJO01000009.1"/>
</dbReference>
<evidence type="ECO:0000313" key="3">
    <source>
        <dbReference type="Proteomes" id="UP000466388"/>
    </source>
</evidence>
<name>A0A7X2XW63_9LACO</name>